<protein>
    <submittedName>
        <fullName evidence="7">G-box-binding factor 4</fullName>
    </submittedName>
</protein>
<evidence type="ECO:0000256" key="4">
    <source>
        <dbReference type="SAM" id="Coils"/>
    </source>
</evidence>
<keyword evidence="3" id="KW-0539">Nucleus</keyword>
<comment type="caution">
    <text evidence="7">The sequence shown here is derived from an EMBL/GenBank/DDBJ whole genome shotgun (WGS) entry which is preliminary data.</text>
</comment>
<keyword evidence="4" id="KW-0175">Coiled coil</keyword>
<dbReference type="PANTHER" id="PTHR22952:SF392">
    <property type="entry name" value="BZIP TRANSCRIPTION FACTOR 12"/>
    <property type="match status" value="1"/>
</dbReference>
<evidence type="ECO:0000256" key="3">
    <source>
        <dbReference type="ARBA" id="ARBA00023242"/>
    </source>
</evidence>
<dbReference type="CDD" id="cd14707">
    <property type="entry name" value="bZIP_plant_BZIP46"/>
    <property type="match status" value="1"/>
</dbReference>
<sequence>MASSKLVTTNPDLPRQSSICSLSTILADLQQQQQQPQQTASMNMDDFLKNLYSDQGPNQLPLSEPHFPDGTSSISRQESFSQPKELGEKTVDDVWREIVAGTENRRQPGTGEEGNDTSAIGQPTITLEDFLTKAGAVSEEDVRAGGVVPVVAGSGGYRVDSGAVAMNGGQFPMQGVEVGPAAVGFDGRVVVGGAVGGGRGKRRAVEEPVVDKATQQRQRRMIKNRESAARSRERKQDGQFKTDLFVLRRDVNCGRGFNHQAYTVELESLVTQLEEENARLAEQNKERLKQSLGMLELSFAILMVQRISLEFPFVTWLDLKCLCNRPWIYLESSKWILLLASTAAKGFTLGNPIELGD</sequence>
<evidence type="ECO:0000313" key="7">
    <source>
        <dbReference type="EMBL" id="KAB1206976.1"/>
    </source>
</evidence>
<dbReference type="EMBL" id="RXIC02000025">
    <property type="protein sequence ID" value="KAB1206976.1"/>
    <property type="molecule type" value="Genomic_DNA"/>
</dbReference>
<proteinExistence type="predicted"/>
<comment type="subcellular location">
    <subcellularLocation>
        <location evidence="1">Nucleus</location>
    </subcellularLocation>
</comment>
<dbReference type="SMART" id="SM00338">
    <property type="entry name" value="BRLZ"/>
    <property type="match status" value="1"/>
</dbReference>
<accession>A0A6A1V434</accession>
<reference evidence="7 8" key="1">
    <citation type="journal article" date="2019" name="Plant Biotechnol. J.">
        <title>The red bayberry genome and genetic basis of sex determination.</title>
        <authorList>
            <person name="Jia H.M."/>
            <person name="Jia H.J."/>
            <person name="Cai Q.L."/>
            <person name="Wang Y."/>
            <person name="Zhao H.B."/>
            <person name="Yang W.F."/>
            <person name="Wang G.Y."/>
            <person name="Li Y.H."/>
            <person name="Zhan D.L."/>
            <person name="Shen Y.T."/>
            <person name="Niu Q.F."/>
            <person name="Chang L."/>
            <person name="Qiu J."/>
            <person name="Zhao L."/>
            <person name="Xie H.B."/>
            <person name="Fu W.Y."/>
            <person name="Jin J."/>
            <person name="Li X.W."/>
            <person name="Jiao Y."/>
            <person name="Zhou C.C."/>
            <person name="Tu T."/>
            <person name="Chai C.Y."/>
            <person name="Gao J.L."/>
            <person name="Fan L.J."/>
            <person name="van de Weg E."/>
            <person name="Wang J.Y."/>
            <person name="Gao Z.S."/>
        </authorList>
    </citation>
    <scope>NUCLEOTIDE SEQUENCE [LARGE SCALE GENOMIC DNA]</scope>
    <source>
        <tissue evidence="7">Leaves</tissue>
    </source>
</reference>
<dbReference type="InterPro" id="IPR004827">
    <property type="entry name" value="bZIP"/>
</dbReference>
<dbReference type="Proteomes" id="UP000516437">
    <property type="component" value="Chromosome 7"/>
</dbReference>
<gene>
    <name evidence="7" type="ORF">CJ030_MR7G008108</name>
</gene>
<evidence type="ECO:0000256" key="2">
    <source>
        <dbReference type="ARBA" id="ARBA00023125"/>
    </source>
</evidence>
<feature type="region of interest" description="Disordered" evidence="5">
    <location>
        <begin position="49"/>
        <end position="87"/>
    </location>
</feature>
<dbReference type="GO" id="GO:0003700">
    <property type="term" value="F:DNA-binding transcription factor activity"/>
    <property type="evidence" value="ECO:0007669"/>
    <property type="project" value="InterPro"/>
</dbReference>
<dbReference type="GO" id="GO:0005634">
    <property type="term" value="C:nucleus"/>
    <property type="evidence" value="ECO:0007669"/>
    <property type="project" value="UniProtKB-SubCell"/>
</dbReference>
<feature type="compositionally biased region" description="Polar residues" evidence="5">
    <location>
        <begin position="70"/>
        <end position="82"/>
    </location>
</feature>
<keyword evidence="2" id="KW-0238">DNA-binding</keyword>
<organism evidence="7 8">
    <name type="scientific">Morella rubra</name>
    <name type="common">Chinese bayberry</name>
    <dbReference type="NCBI Taxonomy" id="262757"/>
    <lineage>
        <taxon>Eukaryota</taxon>
        <taxon>Viridiplantae</taxon>
        <taxon>Streptophyta</taxon>
        <taxon>Embryophyta</taxon>
        <taxon>Tracheophyta</taxon>
        <taxon>Spermatophyta</taxon>
        <taxon>Magnoliopsida</taxon>
        <taxon>eudicotyledons</taxon>
        <taxon>Gunneridae</taxon>
        <taxon>Pentapetalae</taxon>
        <taxon>rosids</taxon>
        <taxon>fabids</taxon>
        <taxon>Fagales</taxon>
        <taxon>Myricaceae</taxon>
        <taxon>Morella</taxon>
    </lineage>
</organism>
<evidence type="ECO:0000256" key="5">
    <source>
        <dbReference type="SAM" id="MobiDB-lite"/>
    </source>
</evidence>
<dbReference type="AlphaFoldDB" id="A0A6A1V434"/>
<dbReference type="OrthoDB" id="644067at2759"/>
<feature type="compositionally biased region" description="Polar residues" evidence="5">
    <location>
        <begin position="52"/>
        <end position="61"/>
    </location>
</feature>
<feature type="coiled-coil region" evidence="4">
    <location>
        <begin position="259"/>
        <end position="298"/>
    </location>
</feature>
<evidence type="ECO:0000313" key="8">
    <source>
        <dbReference type="Proteomes" id="UP000516437"/>
    </source>
</evidence>
<feature type="domain" description="BZIP" evidence="6">
    <location>
        <begin position="219"/>
        <end position="234"/>
    </location>
</feature>
<name>A0A6A1V434_9ROSI</name>
<dbReference type="Gene3D" id="1.20.5.170">
    <property type="match status" value="1"/>
</dbReference>
<dbReference type="GO" id="GO:0003677">
    <property type="term" value="F:DNA binding"/>
    <property type="evidence" value="ECO:0007669"/>
    <property type="project" value="UniProtKB-KW"/>
</dbReference>
<evidence type="ECO:0000256" key="1">
    <source>
        <dbReference type="ARBA" id="ARBA00004123"/>
    </source>
</evidence>
<evidence type="ECO:0000259" key="6">
    <source>
        <dbReference type="PROSITE" id="PS00036"/>
    </source>
</evidence>
<keyword evidence="8" id="KW-1185">Reference proteome</keyword>
<feature type="region of interest" description="Disordered" evidence="5">
    <location>
        <begin position="100"/>
        <end position="120"/>
    </location>
</feature>
<dbReference type="PROSITE" id="PS00036">
    <property type="entry name" value="BZIP_BASIC"/>
    <property type="match status" value="1"/>
</dbReference>
<dbReference type="PANTHER" id="PTHR22952">
    <property type="entry name" value="CAMP-RESPONSE ELEMENT BINDING PROTEIN-RELATED"/>
    <property type="match status" value="1"/>
</dbReference>
<dbReference type="InterPro" id="IPR043452">
    <property type="entry name" value="BZIP46-like"/>
</dbReference>
<dbReference type="GO" id="GO:0045893">
    <property type="term" value="P:positive regulation of DNA-templated transcription"/>
    <property type="evidence" value="ECO:0007669"/>
    <property type="project" value="InterPro"/>
</dbReference>